<gene>
    <name evidence="2" type="ORF">HDC11210</name>
</gene>
<feature type="compositionally biased region" description="Polar residues" evidence="1">
    <location>
        <begin position="36"/>
        <end position="49"/>
    </location>
</feature>
<evidence type="ECO:0000313" key="2">
    <source>
        <dbReference type="EMBL" id="DAA03089.1"/>
    </source>
</evidence>
<organism evidence="2">
    <name type="scientific">Drosophila melanogaster</name>
    <name type="common">Fruit fly</name>
    <dbReference type="NCBI Taxonomy" id="7227"/>
    <lineage>
        <taxon>Eukaryota</taxon>
        <taxon>Metazoa</taxon>
        <taxon>Ecdysozoa</taxon>
        <taxon>Arthropoda</taxon>
        <taxon>Hexapoda</taxon>
        <taxon>Insecta</taxon>
        <taxon>Pterygota</taxon>
        <taxon>Neoptera</taxon>
        <taxon>Endopterygota</taxon>
        <taxon>Diptera</taxon>
        <taxon>Brachycera</taxon>
        <taxon>Muscomorpha</taxon>
        <taxon>Ephydroidea</taxon>
        <taxon>Drosophilidae</taxon>
        <taxon>Drosophila</taxon>
        <taxon>Sophophora</taxon>
    </lineage>
</organism>
<evidence type="ECO:0000256" key="1">
    <source>
        <dbReference type="SAM" id="MobiDB-lite"/>
    </source>
</evidence>
<feature type="compositionally biased region" description="Basic and acidic residues" evidence="1">
    <location>
        <begin position="51"/>
        <end position="61"/>
    </location>
</feature>
<name>Q6IKX0_DROME</name>
<protein>
    <submittedName>
        <fullName evidence="2">HDC11210</fullName>
    </submittedName>
</protein>
<proteinExistence type="predicted"/>
<feature type="region of interest" description="Disordered" evidence="1">
    <location>
        <begin position="1"/>
        <end position="61"/>
    </location>
</feature>
<accession>Q6IKX0</accession>
<reference evidence="2" key="1">
    <citation type="journal article" date="2003" name="Genome Biol.">
        <title>An integrated gene annotation and transcriptional profiling approach towards the full gene content of the Drosophila genome.</title>
        <authorList>
            <person name="Hild M."/>
            <person name="Beckmann B."/>
            <person name="Haas S.A."/>
            <person name="Koch B."/>
            <person name="Solovyev V."/>
            <person name="Busold C."/>
            <person name="Fellenberg K."/>
            <person name="Boutros M."/>
            <person name="Vingron M."/>
            <person name="Sauer F."/>
            <person name="Hoheisel J.D."/>
            <person name="Paro R."/>
        </authorList>
    </citation>
    <scope>NUCLEOTIDE SEQUENCE</scope>
</reference>
<sequence>MAMVDPEASGGADTPDTSECSSHEKLSSTPRDLGQLHSTQWETGSQLSPSRHADNLSMRIDEPTHGYMATITEDEALPKALALMHLKKIPNRKRIRAAN</sequence>
<dbReference type="AlphaFoldDB" id="Q6IKX0"/>
<dbReference type="EMBL" id="BK002246">
    <property type="protein sequence ID" value="DAA03089.1"/>
    <property type="molecule type" value="Genomic_DNA"/>
</dbReference>